<dbReference type="PANTHER" id="PTHR23079">
    <property type="entry name" value="RNA-DEPENDENT RNA POLYMERASE"/>
    <property type="match status" value="1"/>
</dbReference>
<dbReference type="eggNOG" id="KOG0988">
    <property type="taxonomic scope" value="Eukaryota"/>
</dbReference>
<sequence length="1183" mass="131420">MSEESLTTPLKGKQPAVASSPESPTPMKQTRSNDATFGSPLQGRPYPKLLSMVAASSVSSSAISSISTTLELLSSPEKTRQPPLSRSAFGTPSSSRPTRSYTIRDTDSEYESTDVESDISPLSSRGTSMSTIPSSSESSHSIGSSYKGKGPVMPLFPVESASAFLRRPNIPNSSPRLQKPIQSKSSNSPAKRRAVPSVATVTPAMTRVEELEVALSKLAISDKLLETDINSDVTAVQEFLSLPLGEALEPHFIVEYNPAVLELLDRARVEWGTQWELARGVLKGSFTLAVQAPAYRSYRKELDREEKATREAPERRLGLGGSWEGVENWHGGQVQQVARLVKLDKRAGYRVSLEPMENRRSHRFARYVGSRHILQLKVSDKLLNSPEEKEEIIEFLSRKFVLLGRVFVPFHTKDESVYMVETNENYDRTPQKWCADHLRLSFIQFMEWHNPMIYNFRQAISKFVTRFALGLSNSVPTVEFEPDSIFFIDDIYSADWPKGKPGAPAEKTMTDGCGFINLAALRIITKHMGYEYPPTGIQGRIDGAKGMWIRHPTDESPTPRIWIRASQNKIKNPCLDRAHRIFELLGPSRPYIGSALSQQTVLNFHHNGITAETLIRLFEDGLKEDVMPLLDWNNMVVLWNSVAKAGGLTGARNARIAASASRALGFQRAQWKHEDVDASEDDDDEDAADSGPATYTGRNPYSGAPLVFHEKICAMLQAGFRPQECMILQENLKTAIKTTINTAIEKYRIPLKESVSAFVIPDPFAVAPMRHPAGSAVTDPLGVLKEGEIYYRSSQPMKDPETDLPFEVITGPVVVTAVDVPELAGWTDVVIFSARGKTNSLASLLSGGDMDGDVVHIFKESPLVEHFENKSLCTAPDNLMDDFESEVEKVVDFCKRMLTKRPEEAAKEYLRVLLGNLKSSRTGLYSMFHDNAVANLGYAHPEAIRLAYIFNTILDATFDRDQRLYGRKPDAFGVLKELKIAGRRIKDEMFQIFNDQVGPQNKAVRKDSDLLAPYNTVADLARRLKLENKLTGQLFEEELERVRRHVEEAEVLFGAQVAKQMSQAQYQEYSDSPSKAKASRGASNKSDQDDIMLAAARKLREPIPNSNEIITNLEEVKASCAYSMGKTAGSQFAWSVAFSTLLQIKAKARNINYAAVLHEFDDAKNVSSGAVRALSKASGEEVF</sequence>
<feature type="region of interest" description="Disordered" evidence="2">
    <location>
        <begin position="66"/>
        <end position="146"/>
    </location>
</feature>
<dbReference type="Pfam" id="PF05183">
    <property type="entry name" value="RdRP"/>
    <property type="match status" value="1"/>
</dbReference>
<keyword evidence="1" id="KW-0694">RNA-binding</keyword>
<feature type="compositionally biased region" description="Acidic residues" evidence="2">
    <location>
        <begin position="108"/>
        <end position="117"/>
    </location>
</feature>
<dbReference type="HOGENOM" id="CLU_003387_0_0_1"/>
<evidence type="ECO:0000259" key="3">
    <source>
        <dbReference type="Pfam" id="PF05183"/>
    </source>
</evidence>
<feature type="region of interest" description="Disordered" evidence="2">
    <location>
        <begin position="1064"/>
        <end position="1087"/>
    </location>
</feature>
<feature type="compositionally biased region" description="Polar residues" evidence="2">
    <location>
        <begin position="20"/>
        <end position="36"/>
    </location>
</feature>
<name>A8N3E7_COPC7</name>
<feature type="compositionally biased region" description="Low complexity" evidence="2">
    <location>
        <begin position="123"/>
        <end position="145"/>
    </location>
</feature>
<feature type="domain" description="RDRP core" evidence="3">
    <location>
        <begin position="350"/>
        <end position="956"/>
    </location>
</feature>
<evidence type="ECO:0000313" key="5">
    <source>
        <dbReference type="Proteomes" id="UP000001861"/>
    </source>
</evidence>
<dbReference type="OrthoDB" id="10055769at2759"/>
<dbReference type="InParanoid" id="A8N3E7"/>
<comment type="similarity">
    <text evidence="1">Belongs to the RdRP family.</text>
</comment>
<dbReference type="OMA" id="IRNAFMF"/>
<gene>
    <name evidence="4" type="ORF">CC1G_00651</name>
</gene>
<feature type="region of interest" description="Disordered" evidence="2">
    <location>
        <begin position="1"/>
        <end position="46"/>
    </location>
</feature>
<accession>A8N3E7</accession>
<keyword evidence="1" id="KW-0696">RNA-directed RNA polymerase</keyword>
<dbReference type="Proteomes" id="UP000001861">
    <property type="component" value="Unassembled WGS sequence"/>
</dbReference>
<feature type="compositionally biased region" description="Low complexity" evidence="2">
    <location>
        <begin position="66"/>
        <end position="75"/>
    </location>
</feature>
<reference evidence="4 5" key="1">
    <citation type="journal article" date="2010" name="Proc. Natl. Acad. Sci. U.S.A.">
        <title>Insights into evolution of multicellular fungi from the assembled chromosomes of the mushroom Coprinopsis cinerea (Coprinus cinereus).</title>
        <authorList>
            <person name="Stajich J.E."/>
            <person name="Wilke S.K."/>
            <person name="Ahren D."/>
            <person name="Au C.H."/>
            <person name="Birren B.W."/>
            <person name="Borodovsky M."/>
            <person name="Burns C."/>
            <person name="Canback B."/>
            <person name="Casselton L.A."/>
            <person name="Cheng C.K."/>
            <person name="Deng J."/>
            <person name="Dietrich F.S."/>
            <person name="Fargo D.C."/>
            <person name="Farman M.L."/>
            <person name="Gathman A.C."/>
            <person name="Goldberg J."/>
            <person name="Guigo R."/>
            <person name="Hoegger P.J."/>
            <person name="Hooker J.B."/>
            <person name="Huggins A."/>
            <person name="James T.Y."/>
            <person name="Kamada T."/>
            <person name="Kilaru S."/>
            <person name="Kodira C."/>
            <person name="Kues U."/>
            <person name="Kupfer D."/>
            <person name="Kwan H.S."/>
            <person name="Lomsadze A."/>
            <person name="Li W."/>
            <person name="Lilly W.W."/>
            <person name="Ma L.J."/>
            <person name="Mackey A.J."/>
            <person name="Manning G."/>
            <person name="Martin F."/>
            <person name="Muraguchi H."/>
            <person name="Natvig D.O."/>
            <person name="Palmerini H."/>
            <person name="Ramesh M.A."/>
            <person name="Rehmeyer C.J."/>
            <person name="Roe B.A."/>
            <person name="Shenoy N."/>
            <person name="Stanke M."/>
            <person name="Ter-Hovhannisyan V."/>
            <person name="Tunlid A."/>
            <person name="Velagapudi R."/>
            <person name="Vision T.J."/>
            <person name="Zeng Q."/>
            <person name="Zolan M.E."/>
            <person name="Pukkila P.J."/>
        </authorList>
    </citation>
    <scope>NUCLEOTIDE SEQUENCE [LARGE SCALE GENOMIC DNA]</scope>
    <source>
        <strain evidence="5">Okayama-7 / 130 / ATCC MYA-4618 / FGSC 9003</strain>
    </source>
</reference>
<dbReference type="RefSeq" id="XP_001829472.2">
    <property type="nucleotide sequence ID" value="XM_001829420.2"/>
</dbReference>
<dbReference type="KEGG" id="cci:CC1G_00651"/>
<evidence type="ECO:0000256" key="2">
    <source>
        <dbReference type="SAM" id="MobiDB-lite"/>
    </source>
</evidence>
<dbReference type="InterPro" id="IPR007855">
    <property type="entry name" value="RDRP"/>
</dbReference>
<dbReference type="GO" id="GO:0030422">
    <property type="term" value="P:siRNA processing"/>
    <property type="evidence" value="ECO:0007669"/>
    <property type="project" value="TreeGrafter"/>
</dbReference>
<dbReference type="VEuPathDB" id="FungiDB:CC1G_00651"/>
<feature type="compositionally biased region" description="Acidic residues" evidence="2">
    <location>
        <begin position="677"/>
        <end position="688"/>
    </location>
</feature>
<dbReference type="AlphaFoldDB" id="A8N3E7"/>
<dbReference type="GO" id="GO:0003968">
    <property type="term" value="F:RNA-directed RNA polymerase activity"/>
    <property type="evidence" value="ECO:0007669"/>
    <property type="project" value="UniProtKB-KW"/>
</dbReference>
<feature type="compositionally biased region" description="Polar residues" evidence="2">
    <location>
        <begin position="1064"/>
        <end position="1073"/>
    </location>
</feature>
<proteinExistence type="inferred from homology"/>
<comment type="caution">
    <text evidence="4">The sequence shown here is derived from an EMBL/GenBank/DDBJ whole genome shotgun (WGS) entry which is preliminary data.</text>
</comment>
<keyword evidence="5" id="KW-1185">Reference proteome</keyword>
<organism evidence="4 5">
    <name type="scientific">Coprinopsis cinerea (strain Okayama-7 / 130 / ATCC MYA-4618 / FGSC 9003)</name>
    <name type="common">Inky cap fungus</name>
    <name type="synonym">Hormographiella aspergillata</name>
    <dbReference type="NCBI Taxonomy" id="240176"/>
    <lineage>
        <taxon>Eukaryota</taxon>
        <taxon>Fungi</taxon>
        <taxon>Dikarya</taxon>
        <taxon>Basidiomycota</taxon>
        <taxon>Agaricomycotina</taxon>
        <taxon>Agaricomycetes</taxon>
        <taxon>Agaricomycetidae</taxon>
        <taxon>Agaricales</taxon>
        <taxon>Agaricineae</taxon>
        <taxon>Psathyrellaceae</taxon>
        <taxon>Coprinopsis</taxon>
    </lineage>
</organism>
<dbReference type="InterPro" id="IPR057596">
    <property type="entry name" value="RDRP_core"/>
</dbReference>
<feature type="compositionally biased region" description="Polar residues" evidence="2">
    <location>
        <begin position="170"/>
        <end position="189"/>
    </location>
</feature>
<dbReference type="EMBL" id="AACS02000001">
    <property type="protein sequence ID" value="EAU92432.2"/>
    <property type="molecule type" value="Genomic_DNA"/>
</dbReference>
<dbReference type="GeneID" id="6005901"/>
<dbReference type="PANTHER" id="PTHR23079:SF14">
    <property type="entry name" value="RNA-DEPENDENT RNA POLYMERASE"/>
    <property type="match status" value="1"/>
</dbReference>
<keyword evidence="1" id="KW-0808">Transferase</keyword>
<dbReference type="GO" id="GO:0031380">
    <property type="term" value="C:nuclear RNA-directed RNA polymerase complex"/>
    <property type="evidence" value="ECO:0007669"/>
    <property type="project" value="TreeGrafter"/>
</dbReference>
<evidence type="ECO:0000256" key="1">
    <source>
        <dbReference type="RuleBase" id="RU363098"/>
    </source>
</evidence>
<dbReference type="EC" id="2.7.7.48" evidence="1"/>
<evidence type="ECO:0000313" key="4">
    <source>
        <dbReference type="EMBL" id="EAU92432.2"/>
    </source>
</evidence>
<protein>
    <recommendedName>
        <fullName evidence="1">RNA-dependent RNA polymerase</fullName>
        <ecNumber evidence="1">2.7.7.48</ecNumber>
    </recommendedName>
</protein>
<feature type="region of interest" description="Disordered" evidence="2">
    <location>
        <begin position="167"/>
        <end position="197"/>
    </location>
</feature>
<keyword evidence="1" id="KW-0548">Nucleotidyltransferase</keyword>
<comment type="catalytic activity">
    <reaction evidence="1">
        <text>RNA(n) + a ribonucleoside 5'-triphosphate = RNA(n+1) + diphosphate</text>
        <dbReference type="Rhea" id="RHEA:21248"/>
        <dbReference type="Rhea" id="RHEA-COMP:14527"/>
        <dbReference type="Rhea" id="RHEA-COMP:17342"/>
        <dbReference type="ChEBI" id="CHEBI:33019"/>
        <dbReference type="ChEBI" id="CHEBI:61557"/>
        <dbReference type="ChEBI" id="CHEBI:140395"/>
        <dbReference type="EC" id="2.7.7.48"/>
    </reaction>
</comment>
<feature type="region of interest" description="Disordered" evidence="2">
    <location>
        <begin position="673"/>
        <end position="697"/>
    </location>
</feature>
<dbReference type="GO" id="GO:0003723">
    <property type="term" value="F:RNA binding"/>
    <property type="evidence" value="ECO:0007669"/>
    <property type="project" value="UniProtKB-KW"/>
</dbReference>
<feature type="compositionally biased region" description="Low complexity" evidence="2">
    <location>
        <begin position="91"/>
        <end position="100"/>
    </location>
</feature>